<dbReference type="EMBL" id="JBBKZS010000008">
    <property type="protein sequence ID" value="MEJ8856836.1"/>
    <property type="molecule type" value="Genomic_DNA"/>
</dbReference>
<keyword evidence="2" id="KW-0802">TPR repeat</keyword>
<dbReference type="Gene3D" id="1.10.10.10">
    <property type="entry name" value="Winged helix-like DNA-binding domain superfamily/Winged helix DNA-binding domain"/>
    <property type="match status" value="1"/>
</dbReference>
<reference evidence="6 7" key="1">
    <citation type="submission" date="2024-03" db="EMBL/GenBank/DDBJ databases">
        <title>Novel species of the genus Variovorax.</title>
        <authorList>
            <person name="Liu Q."/>
            <person name="Xin Y.-H."/>
        </authorList>
    </citation>
    <scope>NUCLEOTIDE SEQUENCE [LARGE SCALE GENOMIC DNA]</scope>
    <source>
        <strain evidence="6 7">KACC 18901</strain>
    </source>
</reference>
<organism evidence="6 7">
    <name type="scientific">Variovorax robiniae</name>
    <dbReference type="NCBI Taxonomy" id="1836199"/>
    <lineage>
        <taxon>Bacteria</taxon>
        <taxon>Pseudomonadati</taxon>
        <taxon>Pseudomonadota</taxon>
        <taxon>Betaproteobacteria</taxon>
        <taxon>Burkholderiales</taxon>
        <taxon>Comamonadaceae</taxon>
        <taxon>Variovorax</taxon>
    </lineage>
</organism>
<proteinExistence type="predicted"/>
<protein>
    <submittedName>
        <fullName evidence="6">Tetratricopeptide repeat protein</fullName>
    </submittedName>
</protein>
<evidence type="ECO:0000313" key="7">
    <source>
        <dbReference type="Proteomes" id="UP001367030"/>
    </source>
</evidence>
<dbReference type="Proteomes" id="UP001367030">
    <property type="component" value="Unassembled WGS sequence"/>
</dbReference>
<dbReference type="RefSeq" id="WP_340336907.1">
    <property type="nucleotide sequence ID" value="NZ_JBBKZS010000008.1"/>
</dbReference>
<dbReference type="SMART" id="SM00028">
    <property type="entry name" value="TPR"/>
    <property type="match status" value="3"/>
</dbReference>
<keyword evidence="1" id="KW-0677">Repeat</keyword>
<gene>
    <name evidence="6" type="ORF">WKW79_19835</name>
</gene>
<evidence type="ECO:0000313" key="6">
    <source>
        <dbReference type="EMBL" id="MEJ8856836.1"/>
    </source>
</evidence>
<name>A0ABU8XB62_9BURK</name>
<dbReference type="InterPro" id="IPR052346">
    <property type="entry name" value="O-mannosyl-transferase_TMTC"/>
</dbReference>
<evidence type="ECO:0000259" key="5">
    <source>
        <dbReference type="PROSITE" id="PS51755"/>
    </source>
</evidence>
<dbReference type="InterPro" id="IPR016032">
    <property type="entry name" value="Sig_transdc_resp-reg_C-effctor"/>
</dbReference>
<dbReference type="CDD" id="cd00383">
    <property type="entry name" value="trans_reg_C"/>
    <property type="match status" value="1"/>
</dbReference>
<dbReference type="PANTHER" id="PTHR44227">
    <property type="match status" value="1"/>
</dbReference>
<dbReference type="InterPro" id="IPR019734">
    <property type="entry name" value="TPR_rpt"/>
</dbReference>
<dbReference type="Gene3D" id="1.25.40.10">
    <property type="entry name" value="Tetratricopeptide repeat domain"/>
    <property type="match status" value="1"/>
</dbReference>
<dbReference type="SUPFAM" id="SSF48452">
    <property type="entry name" value="TPR-like"/>
    <property type="match status" value="1"/>
</dbReference>
<evidence type="ECO:0000256" key="4">
    <source>
        <dbReference type="PROSITE-ProRule" id="PRU01091"/>
    </source>
</evidence>
<accession>A0ABU8XB62</accession>
<sequence length="606" mass="64837">MNDELSAVHERPASAAALPRAMGGAGSTPAMVRFAGFEFDFARDQLRRGDTVIPLSPKPSALLRYFLAHPQRLIGKSELLDNLWADVVVTDDSVVQCVGELRSRMGKDGALLITTHPRRGYMLEADVWPVAPGATLEGAIAAPSPVAPIAPAAHASPVTPGKPVDLFSRVESIASSKWSVPLRRPWHGLALALVLSVLTAVGGAIYLQPTTAPYRIDDELARRYSIVVTPFQDLGRTPAPKLVRDGLVEAVAAELAQRQNSQVTRSATPAGARYAMSGSFVARGAGVAIDLQVKSVADGAVVWADHYDYPDANDPGMNLDAARRATSGLRLRFAELHRARVSVPDYRFDPADLAVSGWDDIDRRQTAEDVSRGRARFEQALRADPDSVTALTGLGAALMSQRFGNSGEPNPADVGESERVSARAIGIAPNNSAALINWANVLVFRGQPRLALPFYEKAVLIAPSNANAHVRYAWVLLSVGRADEARSHIDNALRIGHRDPRVTASAWSLAAVGAFVQGNDDEAYALSQRALAERPTFGIAFGTMAAIDALHGRTAEAQKNMAEHLRLVPHTSVARYIANNPSGSDSFLAARNRLVAGMRAAGLPEQ</sequence>
<dbReference type="PANTHER" id="PTHR44227:SF3">
    <property type="entry name" value="PROTEIN O-MANNOSYL-TRANSFERASE TMTC4"/>
    <property type="match status" value="1"/>
</dbReference>
<dbReference type="SUPFAM" id="SSF46894">
    <property type="entry name" value="C-terminal effector domain of the bipartite response regulators"/>
    <property type="match status" value="1"/>
</dbReference>
<dbReference type="SMART" id="SM00862">
    <property type="entry name" value="Trans_reg_C"/>
    <property type="match status" value="1"/>
</dbReference>
<feature type="DNA-binding region" description="OmpR/PhoB-type" evidence="4">
    <location>
        <begin position="29"/>
        <end position="125"/>
    </location>
</feature>
<keyword evidence="3 4" id="KW-0238">DNA-binding</keyword>
<keyword evidence="7" id="KW-1185">Reference proteome</keyword>
<evidence type="ECO:0000256" key="1">
    <source>
        <dbReference type="ARBA" id="ARBA00022737"/>
    </source>
</evidence>
<evidence type="ECO:0000256" key="3">
    <source>
        <dbReference type="ARBA" id="ARBA00023125"/>
    </source>
</evidence>
<evidence type="ECO:0000256" key="2">
    <source>
        <dbReference type="ARBA" id="ARBA00022803"/>
    </source>
</evidence>
<dbReference type="InterPro" id="IPR036388">
    <property type="entry name" value="WH-like_DNA-bd_sf"/>
</dbReference>
<dbReference type="InterPro" id="IPR001867">
    <property type="entry name" value="OmpR/PhoB-type_DNA-bd"/>
</dbReference>
<dbReference type="Pfam" id="PF14559">
    <property type="entry name" value="TPR_19"/>
    <property type="match status" value="1"/>
</dbReference>
<comment type="caution">
    <text evidence="6">The sequence shown here is derived from an EMBL/GenBank/DDBJ whole genome shotgun (WGS) entry which is preliminary data.</text>
</comment>
<feature type="domain" description="OmpR/PhoB-type" evidence="5">
    <location>
        <begin position="29"/>
        <end position="125"/>
    </location>
</feature>
<dbReference type="Pfam" id="PF13432">
    <property type="entry name" value="TPR_16"/>
    <property type="match status" value="1"/>
</dbReference>
<dbReference type="InterPro" id="IPR011990">
    <property type="entry name" value="TPR-like_helical_dom_sf"/>
</dbReference>
<dbReference type="Pfam" id="PF00486">
    <property type="entry name" value="Trans_reg_C"/>
    <property type="match status" value="1"/>
</dbReference>
<dbReference type="PROSITE" id="PS51755">
    <property type="entry name" value="OMPR_PHOB"/>
    <property type="match status" value="1"/>
</dbReference>